<dbReference type="STRING" id="415425.SAMN05444363_2699"/>
<accession>A0A1M6GN74</accession>
<gene>
    <name evidence="1" type="ORF">SAMN05444363_2699</name>
</gene>
<dbReference type="EMBL" id="FQZI01000005">
    <property type="protein sequence ID" value="SHJ11381.1"/>
    <property type="molecule type" value="Genomic_DNA"/>
</dbReference>
<dbReference type="RefSeq" id="WP_073312016.1">
    <property type="nucleotide sequence ID" value="NZ_FQZI01000005.1"/>
</dbReference>
<evidence type="ECO:0000313" key="1">
    <source>
        <dbReference type="EMBL" id="SHJ11381.1"/>
    </source>
</evidence>
<keyword evidence="2" id="KW-1185">Reference proteome</keyword>
<name>A0A1M6GN74_9FLAO</name>
<proteinExistence type="predicted"/>
<dbReference type="OrthoDB" id="1443487at2"/>
<protein>
    <submittedName>
        <fullName evidence="1">Uncharacterized protein</fullName>
    </submittedName>
</protein>
<dbReference type="Proteomes" id="UP000184488">
    <property type="component" value="Unassembled WGS sequence"/>
</dbReference>
<evidence type="ECO:0000313" key="2">
    <source>
        <dbReference type="Proteomes" id="UP000184488"/>
    </source>
</evidence>
<dbReference type="AlphaFoldDB" id="A0A1M6GN74"/>
<reference evidence="2" key="1">
    <citation type="submission" date="2016-11" db="EMBL/GenBank/DDBJ databases">
        <authorList>
            <person name="Varghese N."/>
            <person name="Submissions S."/>
        </authorList>
    </citation>
    <scope>NUCLEOTIDE SEQUENCE [LARGE SCALE GENOMIC DNA]</scope>
    <source>
        <strain evidence="2">DSM 18829</strain>
    </source>
</reference>
<organism evidence="1 2">
    <name type="scientific">Flavobacterium terrae</name>
    <dbReference type="NCBI Taxonomy" id="415425"/>
    <lineage>
        <taxon>Bacteria</taxon>
        <taxon>Pseudomonadati</taxon>
        <taxon>Bacteroidota</taxon>
        <taxon>Flavobacteriia</taxon>
        <taxon>Flavobacteriales</taxon>
        <taxon>Flavobacteriaceae</taxon>
        <taxon>Flavobacterium</taxon>
    </lineage>
</organism>
<sequence length="100" mass="11378">MKNENLSNKLKVAISILEKKQTSEFNELRTECEIVLNEFKPLNMMGQVSKFITSEPNIKNNLFNAVLSLGLGYVSKKFIPKKINSLLNRITQFASNLKMA</sequence>